<gene>
    <name evidence="1" type="ORF">HY912_12835</name>
</gene>
<reference evidence="1" key="1">
    <citation type="submission" date="2020-07" db="EMBL/GenBank/DDBJ databases">
        <title>Huge and variable diversity of episymbiotic CPR bacteria and DPANN archaea in groundwater ecosystems.</title>
        <authorList>
            <person name="He C.Y."/>
            <person name="Keren R."/>
            <person name="Whittaker M."/>
            <person name="Farag I.F."/>
            <person name="Doudna J."/>
            <person name="Cate J.H.D."/>
            <person name="Banfield J.F."/>
        </authorList>
    </citation>
    <scope>NUCLEOTIDE SEQUENCE</scope>
    <source>
        <strain evidence="1">NC_groundwater_1664_Pr3_B-0.1um_52_9</strain>
    </source>
</reference>
<dbReference type="Proteomes" id="UP000807825">
    <property type="component" value="Unassembled WGS sequence"/>
</dbReference>
<dbReference type="AlphaFoldDB" id="A0A9D6V1Z4"/>
<sequence>MIIAATILKKSIVFFSKVVGLHRRVGQAFGPGQLSVTLDETSIHRFPAMIHLDVRLIG</sequence>
<name>A0A9D6V1Z4_9BACT</name>
<evidence type="ECO:0000313" key="2">
    <source>
        <dbReference type="Proteomes" id="UP000807825"/>
    </source>
</evidence>
<dbReference type="EMBL" id="JACRDE010000338">
    <property type="protein sequence ID" value="MBI5250373.1"/>
    <property type="molecule type" value="Genomic_DNA"/>
</dbReference>
<proteinExistence type="predicted"/>
<organism evidence="1 2">
    <name type="scientific">Desulfomonile tiedjei</name>
    <dbReference type="NCBI Taxonomy" id="2358"/>
    <lineage>
        <taxon>Bacteria</taxon>
        <taxon>Pseudomonadati</taxon>
        <taxon>Thermodesulfobacteriota</taxon>
        <taxon>Desulfomonilia</taxon>
        <taxon>Desulfomonilales</taxon>
        <taxon>Desulfomonilaceae</taxon>
        <taxon>Desulfomonile</taxon>
    </lineage>
</organism>
<comment type="caution">
    <text evidence="1">The sequence shown here is derived from an EMBL/GenBank/DDBJ whole genome shotgun (WGS) entry which is preliminary data.</text>
</comment>
<evidence type="ECO:0000313" key="1">
    <source>
        <dbReference type="EMBL" id="MBI5250373.1"/>
    </source>
</evidence>
<protein>
    <submittedName>
        <fullName evidence="1">Uncharacterized protein</fullName>
    </submittedName>
</protein>
<accession>A0A9D6V1Z4</accession>